<dbReference type="GO" id="GO:0004725">
    <property type="term" value="F:protein tyrosine phosphatase activity"/>
    <property type="evidence" value="ECO:0007669"/>
    <property type="project" value="InterPro"/>
</dbReference>
<sequence length="219" mass="25517">MAVCHKTLGALTPMQFLYYSKQSKFQQAIIEEFQKMSNLKDNNTYYHYYLPENYAKNRLENSPCPDSSRVLLSGKTDSYIYANYVYVASLDSEIGFIATQAPMENTIMDFWQMIWENSEIIVMLGNMESHECYQYFSLKVGHCITAANFEITTTNVVTDSRHVLTILKMIETSSGKSKSVYHYSYTKWPIYGSKYCEKNFYEFLQAIFKKKLLFVSILS</sequence>
<evidence type="ECO:0000313" key="2">
    <source>
        <dbReference type="EMBL" id="CAG25446.1"/>
    </source>
</evidence>
<dbReference type="PANTHER" id="PTHR19134:SF449">
    <property type="entry name" value="TYROSINE-PROTEIN PHOSPHATASE 1"/>
    <property type="match status" value="1"/>
</dbReference>
<gene>
    <name evidence="2" type="primary">PTP12</name>
</gene>
<dbReference type="InterPro" id="IPR029021">
    <property type="entry name" value="Prot-tyrosine_phosphatase-like"/>
</dbReference>
<protein>
    <submittedName>
        <fullName evidence="2">Putative tyrosine phosphatase protein</fullName>
    </submittedName>
</protein>
<organism evidence="2">
    <name type="scientific">Toxoneuron nigriceps polydnavirus</name>
    <dbReference type="NCBI Taxonomy" id="191766"/>
    <lineage>
        <taxon>Viruses</taxon>
        <taxon>Viruses incertae sedis</taxon>
        <taxon>Polydnaviriformidae</taxon>
    </lineage>
</organism>
<dbReference type="EMBL" id="AJ634653">
    <property type="protein sequence ID" value="CAG25446.1"/>
    <property type="molecule type" value="Genomic_DNA"/>
</dbReference>
<dbReference type="SMART" id="SM00194">
    <property type="entry name" value="PTPc"/>
    <property type="match status" value="1"/>
</dbReference>
<dbReference type="Pfam" id="PF00102">
    <property type="entry name" value="Y_phosphatase"/>
    <property type="match status" value="1"/>
</dbReference>
<dbReference type="InterPro" id="IPR000242">
    <property type="entry name" value="PTP_cat"/>
</dbReference>
<dbReference type="InterPro" id="IPR050348">
    <property type="entry name" value="Protein-Tyr_Phosphatase"/>
</dbReference>
<dbReference type="PANTHER" id="PTHR19134">
    <property type="entry name" value="RECEPTOR-TYPE TYROSINE-PROTEIN PHOSPHATASE"/>
    <property type="match status" value="1"/>
</dbReference>
<proteinExistence type="predicted"/>
<dbReference type="PRINTS" id="PR00700">
    <property type="entry name" value="PRTYPHPHTASE"/>
</dbReference>
<feature type="domain" description="Tyrosine-protein phosphatase" evidence="1">
    <location>
        <begin position="29"/>
        <end position="207"/>
    </location>
</feature>
<evidence type="ECO:0000259" key="1">
    <source>
        <dbReference type="PROSITE" id="PS50055"/>
    </source>
</evidence>
<name>Q5W3L3_9VIRU</name>
<accession>Q5W3L3</accession>
<dbReference type="PROSITE" id="PS50055">
    <property type="entry name" value="TYR_PHOSPHATASE_PTP"/>
    <property type="match status" value="1"/>
</dbReference>
<dbReference type="SUPFAM" id="SSF52799">
    <property type="entry name" value="(Phosphotyrosine protein) phosphatases II"/>
    <property type="match status" value="1"/>
</dbReference>
<dbReference type="Gene3D" id="3.90.190.10">
    <property type="entry name" value="Protein tyrosine phosphatase superfamily"/>
    <property type="match status" value="1"/>
</dbReference>
<reference evidence="2" key="1">
    <citation type="journal article" date="2004" name="J. Virol.">
        <title>Bracoviruses contain a large multigene family coding for protein tyrosine phosphatases.</title>
        <authorList>
            <person name="Provost B."/>
            <person name="Varricchio P."/>
            <person name="Arana E."/>
            <person name="Espagne E."/>
            <person name="Falabella P."/>
            <person name="Huguet E."/>
            <person name="La Scaleia R."/>
            <person name="Cattolico L."/>
            <person name="Poirie M."/>
            <person name="Malva C."/>
            <person name="Olszewski J.A."/>
            <person name="Pennacchio F."/>
            <person name="Drezen J.M."/>
        </authorList>
    </citation>
    <scope>NUCLEOTIDE SEQUENCE</scope>
</reference>